<dbReference type="EMBL" id="KI397513">
    <property type="protein sequence ID" value="ERM94428.1"/>
    <property type="molecule type" value="Genomic_DNA"/>
</dbReference>
<dbReference type="PANTHER" id="PTHR47075:SF9">
    <property type="entry name" value="TRANSCRIPTION FACTOR BHLH47"/>
    <property type="match status" value="1"/>
</dbReference>
<feature type="compositionally biased region" description="Polar residues" evidence="6">
    <location>
        <begin position="168"/>
        <end position="184"/>
    </location>
</feature>
<evidence type="ECO:0000256" key="6">
    <source>
        <dbReference type="SAM" id="MobiDB-lite"/>
    </source>
</evidence>
<dbReference type="OMA" id="QHEVGSG"/>
<evidence type="ECO:0000313" key="9">
    <source>
        <dbReference type="Proteomes" id="UP000017836"/>
    </source>
</evidence>
<dbReference type="Proteomes" id="UP000017836">
    <property type="component" value="Unassembled WGS sequence"/>
</dbReference>
<organism evidence="8 9">
    <name type="scientific">Amborella trichopoda</name>
    <dbReference type="NCBI Taxonomy" id="13333"/>
    <lineage>
        <taxon>Eukaryota</taxon>
        <taxon>Viridiplantae</taxon>
        <taxon>Streptophyta</taxon>
        <taxon>Embryophyta</taxon>
        <taxon>Tracheophyta</taxon>
        <taxon>Spermatophyta</taxon>
        <taxon>Magnoliopsida</taxon>
        <taxon>Amborellales</taxon>
        <taxon>Amborellaceae</taxon>
        <taxon>Amborella</taxon>
    </lineage>
</organism>
<dbReference type="PANTHER" id="PTHR47075">
    <property type="entry name" value="TRANSCRIPTION FACTOR BHLH47"/>
    <property type="match status" value="1"/>
</dbReference>
<reference evidence="9" key="1">
    <citation type="journal article" date="2013" name="Science">
        <title>The Amborella genome and the evolution of flowering plants.</title>
        <authorList>
            <consortium name="Amborella Genome Project"/>
        </authorList>
    </citation>
    <scope>NUCLEOTIDE SEQUENCE [LARGE SCALE GENOMIC DNA]</scope>
</reference>
<feature type="domain" description="BHLH" evidence="7">
    <location>
        <begin position="5"/>
        <end position="55"/>
    </location>
</feature>
<gene>
    <name evidence="8" type="ORF">AMTR_s00010p00257650</name>
</gene>
<dbReference type="STRING" id="13333.W1NG19"/>
<keyword evidence="4" id="KW-0539">Nucleus</keyword>
<feature type="region of interest" description="Disordered" evidence="6">
    <location>
        <begin position="155"/>
        <end position="200"/>
    </location>
</feature>
<name>W1NG19_AMBTC</name>
<dbReference type="GO" id="GO:0046983">
    <property type="term" value="F:protein dimerization activity"/>
    <property type="evidence" value="ECO:0007669"/>
    <property type="project" value="InterPro"/>
</dbReference>
<dbReference type="InterPro" id="IPR057075">
    <property type="entry name" value="bHLH_IRO3"/>
</dbReference>
<dbReference type="Gene3D" id="4.10.280.10">
    <property type="entry name" value="Helix-loop-helix DNA-binding domain"/>
    <property type="match status" value="1"/>
</dbReference>
<keyword evidence="3" id="KW-0804">Transcription</keyword>
<proteinExistence type="predicted"/>
<dbReference type="SUPFAM" id="SSF47459">
    <property type="entry name" value="HLH, helix-loop-helix DNA-binding domain"/>
    <property type="match status" value="1"/>
</dbReference>
<dbReference type="HOGENOM" id="CLU_053417_2_0_1"/>
<dbReference type="Gramene" id="ERM94428">
    <property type="protein sequence ID" value="ERM94428"/>
    <property type="gene ID" value="AMTR_s00010p00257650"/>
</dbReference>
<evidence type="ECO:0000256" key="5">
    <source>
        <dbReference type="SAM" id="Coils"/>
    </source>
</evidence>
<keyword evidence="2" id="KW-0238">DNA-binding</keyword>
<evidence type="ECO:0000259" key="7">
    <source>
        <dbReference type="PROSITE" id="PS50888"/>
    </source>
</evidence>
<evidence type="ECO:0000256" key="4">
    <source>
        <dbReference type="ARBA" id="ARBA00023242"/>
    </source>
</evidence>
<dbReference type="PROSITE" id="PS50888">
    <property type="entry name" value="BHLH"/>
    <property type="match status" value="1"/>
</dbReference>
<accession>W1NG19</accession>
<evidence type="ECO:0000256" key="3">
    <source>
        <dbReference type="ARBA" id="ARBA00023163"/>
    </source>
</evidence>
<dbReference type="GO" id="GO:0003700">
    <property type="term" value="F:DNA-binding transcription factor activity"/>
    <property type="evidence" value="ECO:0000318"/>
    <property type="project" value="GO_Central"/>
</dbReference>
<evidence type="ECO:0000313" key="8">
    <source>
        <dbReference type="EMBL" id="ERM94428.1"/>
    </source>
</evidence>
<keyword evidence="5" id="KW-0175">Coiled coil</keyword>
<protein>
    <recommendedName>
        <fullName evidence="7">BHLH domain-containing protein</fullName>
    </recommendedName>
</protein>
<dbReference type="eggNOG" id="ENOG502RYQ6">
    <property type="taxonomic scope" value="Eukaryota"/>
</dbReference>
<dbReference type="AlphaFoldDB" id="W1NG19"/>
<keyword evidence="1" id="KW-0805">Transcription regulation</keyword>
<evidence type="ECO:0000256" key="1">
    <source>
        <dbReference type="ARBA" id="ARBA00023015"/>
    </source>
</evidence>
<keyword evidence="9" id="KW-1185">Reference proteome</keyword>
<evidence type="ECO:0000256" key="2">
    <source>
        <dbReference type="ARBA" id="ARBA00023125"/>
    </source>
</evidence>
<dbReference type="GO" id="GO:0005634">
    <property type="term" value="C:nucleus"/>
    <property type="evidence" value="ECO:0000318"/>
    <property type="project" value="GO_Central"/>
</dbReference>
<feature type="coiled-coil region" evidence="5">
    <location>
        <begin position="76"/>
        <end position="107"/>
    </location>
</feature>
<dbReference type="InterPro" id="IPR036638">
    <property type="entry name" value="HLH_DNA-bd_sf"/>
</dbReference>
<sequence length="231" mass="25769">MGRVSRKVHKAEREKLKRNQFNELFLELGQALEPDRQNNGKASILIDATRVLRDLFAHVEFLKTENAALLTESRYIAEEKNELRDEKLVLEAEIEKLQSELQQKIESNALRDPPPHNAHSHDANSVPTPLSVEHVPPHVVGPVLVIPLHPDPHLESDSGFNGGGASVSVRNSQPNVSVSNSESRLNLRRPHPRYPTPDDSWAEELLKQPRNLQVDSADSVGVASVYNAGFD</sequence>
<dbReference type="GO" id="GO:0003677">
    <property type="term" value="F:DNA binding"/>
    <property type="evidence" value="ECO:0007669"/>
    <property type="project" value="UniProtKB-KW"/>
</dbReference>
<dbReference type="InterPro" id="IPR011598">
    <property type="entry name" value="bHLH_dom"/>
</dbReference>
<dbReference type="Pfam" id="PF23177">
    <property type="entry name" value="bHLH_IRO3"/>
    <property type="match status" value="1"/>
</dbReference>